<feature type="region of interest" description="Disordered" evidence="1">
    <location>
        <begin position="175"/>
        <end position="203"/>
    </location>
</feature>
<dbReference type="EMBL" id="NHTK01006081">
    <property type="protein sequence ID" value="PPQ64853.1"/>
    <property type="molecule type" value="Genomic_DNA"/>
</dbReference>
<reference evidence="2 3" key="1">
    <citation type="journal article" date="2018" name="Evol. Lett.">
        <title>Horizontal gene cluster transfer increased hallucinogenic mushroom diversity.</title>
        <authorList>
            <person name="Reynolds H.T."/>
            <person name="Vijayakumar V."/>
            <person name="Gluck-Thaler E."/>
            <person name="Korotkin H.B."/>
            <person name="Matheny P.B."/>
            <person name="Slot J.C."/>
        </authorList>
    </citation>
    <scope>NUCLEOTIDE SEQUENCE [LARGE SCALE GENOMIC DNA]</scope>
    <source>
        <strain evidence="2 3">2629</strain>
    </source>
</reference>
<evidence type="ECO:0000313" key="2">
    <source>
        <dbReference type="EMBL" id="PPQ64853.1"/>
    </source>
</evidence>
<dbReference type="InParanoid" id="A0A409VF29"/>
<sequence>MASYTAYPATSSLNVYRQQSAPSFSSSTVEPRDHLSNLLATSLTLQTCPSASLLTGQNIRDSISATFELDYLELRRGETKIRRICEIEDGVELCLENYPDINPMKPPVSRLLLLAIWQSPHKRLSLQGIYEAILARNTLSRKVGFKKLQPPGDTGRGYGCEWAFVLSRDEDVAGPLRDHARRASKNKKSTTSKRSKAGVTRKAPGVRKFEPGSLLRGEWNPPTLFTVPPCLLRPPNASAVRLNRAFTLTTSTTSEWCASGLSVSESYEFYQPYLGQGYSTHAPFPPYGYYANDFSVACGNQDYYLPPLSYP</sequence>
<comment type="caution">
    <text evidence="2">The sequence shown here is derived from an EMBL/GenBank/DDBJ whole genome shotgun (WGS) entry which is preliminary data.</text>
</comment>
<protein>
    <recommendedName>
        <fullName evidence="4">Fork-head domain-containing protein</fullName>
    </recommendedName>
</protein>
<dbReference type="AlphaFoldDB" id="A0A409VF29"/>
<evidence type="ECO:0000313" key="3">
    <source>
        <dbReference type="Proteomes" id="UP000284842"/>
    </source>
</evidence>
<keyword evidence="3" id="KW-1185">Reference proteome</keyword>
<organism evidence="2 3">
    <name type="scientific">Panaeolus cyanescens</name>
    <dbReference type="NCBI Taxonomy" id="181874"/>
    <lineage>
        <taxon>Eukaryota</taxon>
        <taxon>Fungi</taxon>
        <taxon>Dikarya</taxon>
        <taxon>Basidiomycota</taxon>
        <taxon>Agaricomycotina</taxon>
        <taxon>Agaricomycetes</taxon>
        <taxon>Agaricomycetidae</taxon>
        <taxon>Agaricales</taxon>
        <taxon>Agaricineae</taxon>
        <taxon>Galeropsidaceae</taxon>
        <taxon>Panaeolus</taxon>
    </lineage>
</organism>
<dbReference type="OrthoDB" id="2902680at2759"/>
<evidence type="ECO:0008006" key="4">
    <source>
        <dbReference type="Google" id="ProtNLM"/>
    </source>
</evidence>
<gene>
    <name evidence="2" type="ORF">CVT24_008218</name>
</gene>
<accession>A0A409VF29</accession>
<feature type="compositionally biased region" description="Basic residues" evidence="1">
    <location>
        <begin position="179"/>
        <end position="196"/>
    </location>
</feature>
<evidence type="ECO:0000256" key="1">
    <source>
        <dbReference type="SAM" id="MobiDB-lite"/>
    </source>
</evidence>
<name>A0A409VF29_9AGAR</name>
<dbReference type="Proteomes" id="UP000284842">
    <property type="component" value="Unassembled WGS sequence"/>
</dbReference>
<proteinExistence type="predicted"/>